<dbReference type="Gene3D" id="2.60.120.680">
    <property type="entry name" value="GOLD domain"/>
    <property type="match status" value="1"/>
</dbReference>
<organism evidence="6 7">
    <name type="scientific">Iris pallida</name>
    <name type="common">Sweet iris</name>
    <dbReference type="NCBI Taxonomy" id="29817"/>
    <lineage>
        <taxon>Eukaryota</taxon>
        <taxon>Viridiplantae</taxon>
        <taxon>Streptophyta</taxon>
        <taxon>Embryophyta</taxon>
        <taxon>Tracheophyta</taxon>
        <taxon>Spermatophyta</taxon>
        <taxon>Magnoliopsida</taxon>
        <taxon>Liliopsida</taxon>
        <taxon>Asparagales</taxon>
        <taxon>Iridaceae</taxon>
        <taxon>Iridoideae</taxon>
        <taxon>Irideae</taxon>
        <taxon>Iris</taxon>
    </lineage>
</organism>
<reference evidence="6" key="1">
    <citation type="journal article" date="2023" name="GigaByte">
        <title>Genome assembly of the bearded iris, Iris pallida Lam.</title>
        <authorList>
            <person name="Bruccoleri R.E."/>
            <person name="Oakeley E.J."/>
            <person name="Faust A.M.E."/>
            <person name="Altorfer M."/>
            <person name="Dessus-Babus S."/>
            <person name="Burckhardt D."/>
            <person name="Oertli M."/>
            <person name="Naumann U."/>
            <person name="Petersen F."/>
            <person name="Wong J."/>
        </authorList>
    </citation>
    <scope>NUCLEOTIDE SEQUENCE</scope>
    <source>
        <strain evidence="6">GSM-AAB239-AS_SAM_17_03QT</strain>
    </source>
</reference>
<dbReference type="PRINTS" id="PR00180">
    <property type="entry name" value="CRETINALDHBP"/>
</dbReference>
<evidence type="ECO:0000259" key="5">
    <source>
        <dbReference type="PROSITE" id="PS50191"/>
    </source>
</evidence>
<dbReference type="InterPro" id="IPR056794">
    <property type="entry name" value="PATL1-6_C_GOLD"/>
</dbReference>
<evidence type="ECO:0000256" key="4">
    <source>
        <dbReference type="SAM" id="MobiDB-lite"/>
    </source>
</evidence>
<dbReference type="Pfam" id="PF00650">
    <property type="entry name" value="CRAL_TRIO"/>
    <property type="match status" value="1"/>
</dbReference>
<dbReference type="PANTHER" id="PTHR45932">
    <property type="entry name" value="PATELLIN-1"/>
    <property type="match status" value="1"/>
</dbReference>
<dbReference type="InterPro" id="IPR036273">
    <property type="entry name" value="CRAL/TRIO_N_dom_sf"/>
</dbReference>
<dbReference type="Pfam" id="PF25099">
    <property type="entry name" value="GOLD_PATL1_C"/>
    <property type="match status" value="1"/>
</dbReference>
<dbReference type="EMBL" id="JANAVB010031216">
    <property type="protein sequence ID" value="KAJ6812356.1"/>
    <property type="molecule type" value="Genomic_DNA"/>
</dbReference>
<keyword evidence="7" id="KW-1185">Reference proteome</keyword>
<feature type="domain" description="CRAL-TRIO" evidence="5">
    <location>
        <begin position="121"/>
        <end position="296"/>
    </location>
</feature>
<dbReference type="InterPro" id="IPR011074">
    <property type="entry name" value="CRAL/TRIO_N_dom"/>
</dbReference>
<feature type="compositionally biased region" description="Low complexity" evidence="4">
    <location>
        <begin position="50"/>
        <end position="61"/>
    </location>
</feature>
<sequence length="424" mass="48448">MASPEPVGEGLKPSEKKALAELRLKLEEAISANQLLSPPPPEKSKNRVTDSSPSPDQDPQDGAALWGVPLLPSRGHDGTDAILLKFLRAREFRPSEALEMLQKALRWRRDFGIDAAAAAEVEIGLPEVRAATYMNGVDRDGHPVCYNSYSVFKRKDLYRTAFGSEETREKFLRWRVQFMETGIRQLSFKPGGVASMIQVIDLKDSMSSSMKEIRSMVKKLALIFQDNYPEFVAKYIFINVSFRYYACHALFSELFTQRTKNKFVFARPNKVTETLLRFIAPERIPIQYGGLHREDDEEFSPENGKVSERVLKANGSTTVEIPVVEPGVTVVWDLAVVGWDVYYKEVFIPDDECSYEVLIQKEQKLEENVRNSFYINEPGKVVLTIDNRTYKRKRILYRSKSKPTIPLYNMLSHPVVKSRKSKSY</sequence>
<dbReference type="PROSITE" id="PS50191">
    <property type="entry name" value="CRAL_TRIO"/>
    <property type="match status" value="1"/>
</dbReference>
<name>A0AAX6F7M6_IRIPA</name>
<gene>
    <name evidence="6" type="ORF">M6B38_150045</name>
</gene>
<evidence type="ECO:0000256" key="1">
    <source>
        <dbReference type="ARBA" id="ARBA00004370"/>
    </source>
</evidence>
<accession>A0AAX6F7M6</accession>
<dbReference type="SUPFAM" id="SSF52087">
    <property type="entry name" value="CRAL/TRIO domain"/>
    <property type="match status" value="1"/>
</dbReference>
<dbReference type="SMART" id="SM01100">
    <property type="entry name" value="CRAL_TRIO_N"/>
    <property type="match status" value="1"/>
</dbReference>
<dbReference type="GO" id="GO:0016020">
    <property type="term" value="C:membrane"/>
    <property type="evidence" value="ECO:0007669"/>
    <property type="project" value="UniProtKB-SubCell"/>
</dbReference>
<evidence type="ECO:0000256" key="3">
    <source>
        <dbReference type="ARBA" id="ARBA00023136"/>
    </source>
</evidence>
<protein>
    <submittedName>
        <fullName evidence="6">Patellin-4</fullName>
    </submittedName>
</protein>
<reference evidence="6" key="2">
    <citation type="submission" date="2023-04" db="EMBL/GenBank/DDBJ databases">
        <authorList>
            <person name="Bruccoleri R.E."/>
            <person name="Oakeley E.J."/>
            <person name="Faust A.-M."/>
            <person name="Dessus-Babus S."/>
            <person name="Altorfer M."/>
            <person name="Burckhardt D."/>
            <person name="Oertli M."/>
            <person name="Naumann U."/>
            <person name="Petersen F."/>
            <person name="Wong J."/>
        </authorList>
    </citation>
    <scope>NUCLEOTIDE SEQUENCE</scope>
    <source>
        <strain evidence="6">GSM-AAB239-AS_SAM_17_03QT</strain>
        <tissue evidence="6">Leaf</tissue>
    </source>
</reference>
<dbReference type="Pfam" id="PF03765">
    <property type="entry name" value="CRAL_TRIO_N"/>
    <property type="match status" value="1"/>
</dbReference>
<evidence type="ECO:0000256" key="2">
    <source>
        <dbReference type="ARBA" id="ARBA00022448"/>
    </source>
</evidence>
<feature type="region of interest" description="Disordered" evidence="4">
    <location>
        <begin position="30"/>
        <end position="70"/>
    </location>
</feature>
<dbReference type="InterPro" id="IPR036865">
    <property type="entry name" value="CRAL-TRIO_dom_sf"/>
</dbReference>
<comment type="subcellular location">
    <subcellularLocation>
        <location evidence="1">Membrane</location>
    </subcellularLocation>
</comment>
<dbReference type="GO" id="GO:0008289">
    <property type="term" value="F:lipid binding"/>
    <property type="evidence" value="ECO:0007669"/>
    <property type="project" value="InterPro"/>
</dbReference>
<dbReference type="SUPFAM" id="SSF101576">
    <property type="entry name" value="Supernatant protein factor (SPF), C-terminal domain"/>
    <property type="match status" value="1"/>
</dbReference>
<dbReference type="AlphaFoldDB" id="A0AAX6F7M6"/>
<comment type="caution">
    <text evidence="6">The sequence shown here is derived from an EMBL/GenBank/DDBJ whole genome shotgun (WGS) entry which is preliminary data.</text>
</comment>
<dbReference type="Gene3D" id="1.10.8.20">
    <property type="entry name" value="N-terminal domain of phosphatidylinositol transfer protein sec14p"/>
    <property type="match status" value="1"/>
</dbReference>
<dbReference type="InterPro" id="IPR001251">
    <property type="entry name" value="CRAL-TRIO_dom"/>
</dbReference>
<keyword evidence="3" id="KW-0472">Membrane</keyword>
<dbReference type="PANTHER" id="PTHR45932:SF2">
    <property type="entry name" value="PATELLIN-4"/>
    <property type="match status" value="1"/>
</dbReference>
<dbReference type="SUPFAM" id="SSF46938">
    <property type="entry name" value="CRAL/TRIO N-terminal domain"/>
    <property type="match status" value="1"/>
</dbReference>
<dbReference type="Proteomes" id="UP001140949">
    <property type="component" value="Unassembled WGS sequence"/>
</dbReference>
<dbReference type="Gene3D" id="3.40.525.10">
    <property type="entry name" value="CRAL-TRIO lipid binding domain"/>
    <property type="match status" value="1"/>
</dbReference>
<evidence type="ECO:0000313" key="6">
    <source>
        <dbReference type="EMBL" id="KAJ6812356.1"/>
    </source>
</evidence>
<dbReference type="InterPro" id="IPR044834">
    <property type="entry name" value="PATL"/>
</dbReference>
<evidence type="ECO:0000313" key="7">
    <source>
        <dbReference type="Proteomes" id="UP001140949"/>
    </source>
</evidence>
<dbReference type="InterPro" id="IPR036598">
    <property type="entry name" value="GOLD_dom_sf"/>
</dbReference>
<dbReference type="SMART" id="SM00516">
    <property type="entry name" value="SEC14"/>
    <property type="match status" value="1"/>
</dbReference>
<proteinExistence type="predicted"/>
<keyword evidence="2" id="KW-0813">Transport</keyword>
<dbReference type="CDD" id="cd00170">
    <property type="entry name" value="SEC14"/>
    <property type="match status" value="1"/>
</dbReference>